<evidence type="ECO:0000256" key="1">
    <source>
        <dbReference type="ARBA" id="ARBA00003850"/>
    </source>
</evidence>
<dbReference type="InterPro" id="IPR001692">
    <property type="entry name" value="Histidinol_DH_CS"/>
</dbReference>
<organism evidence="16 18">
    <name type="scientific">Anaerotignum propionicum DSM 1682</name>
    <dbReference type="NCBI Taxonomy" id="991789"/>
    <lineage>
        <taxon>Bacteria</taxon>
        <taxon>Bacillati</taxon>
        <taxon>Bacillota</taxon>
        <taxon>Clostridia</taxon>
        <taxon>Lachnospirales</taxon>
        <taxon>Anaerotignaceae</taxon>
        <taxon>Anaerotignum</taxon>
    </lineage>
</organism>
<feature type="binding site" evidence="8 13">
    <location>
        <position position="354"/>
    </location>
    <ligand>
        <name>Zn(2+)</name>
        <dbReference type="ChEBI" id="CHEBI:29105"/>
    </ligand>
</feature>
<dbReference type="Proteomes" id="UP000068026">
    <property type="component" value="Chromosome"/>
</dbReference>
<evidence type="ECO:0000256" key="9">
    <source>
        <dbReference type="PIRNR" id="PIRNR000099"/>
    </source>
</evidence>
<feature type="binding site" evidence="8 12">
    <location>
        <position position="255"/>
    </location>
    <ligand>
        <name>substrate</name>
    </ligand>
</feature>
<comment type="function">
    <text evidence="1 8">Catalyzes the sequential NAD-dependent oxidations of L-histidinol to L-histidinaldehyde and then to L-histidine.</text>
</comment>
<dbReference type="GO" id="GO:0051287">
    <property type="term" value="F:NAD binding"/>
    <property type="evidence" value="ECO:0007669"/>
    <property type="project" value="InterPro"/>
</dbReference>
<dbReference type="GO" id="GO:0008270">
    <property type="term" value="F:zinc ion binding"/>
    <property type="evidence" value="ECO:0007669"/>
    <property type="project" value="UniProtKB-UniRule"/>
</dbReference>
<evidence type="ECO:0000256" key="7">
    <source>
        <dbReference type="ARBA" id="ARBA00049489"/>
    </source>
</evidence>
<feature type="active site" description="Proton acceptor" evidence="8 10">
    <location>
        <position position="320"/>
    </location>
</feature>
<evidence type="ECO:0000256" key="4">
    <source>
        <dbReference type="ARBA" id="ARBA00022723"/>
    </source>
</evidence>
<dbReference type="Pfam" id="PF00815">
    <property type="entry name" value="Histidinol_dh"/>
    <property type="match status" value="1"/>
</dbReference>
<dbReference type="EMBL" id="CP014223">
    <property type="protein sequence ID" value="AMJ40214.1"/>
    <property type="molecule type" value="Genomic_DNA"/>
</dbReference>
<evidence type="ECO:0000256" key="14">
    <source>
        <dbReference type="RuleBase" id="RU004175"/>
    </source>
</evidence>
<keyword evidence="17" id="KW-1185">Reference proteome</keyword>
<dbReference type="NCBIfam" id="TIGR00069">
    <property type="entry name" value="hisD"/>
    <property type="match status" value="1"/>
</dbReference>
<evidence type="ECO:0000313" key="18">
    <source>
        <dbReference type="Proteomes" id="UP000184204"/>
    </source>
</evidence>
<evidence type="ECO:0000313" key="15">
    <source>
        <dbReference type="EMBL" id="AMJ40214.1"/>
    </source>
</evidence>
<comment type="similarity">
    <text evidence="2 8 9 14">Belongs to the histidinol dehydrogenase family.</text>
</comment>
<dbReference type="EC" id="1.1.1.23" evidence="3 8"/>
<dbReference type="CDD" id="cd06572">
    <property type="entry name" value="Histidinol_dh"/>
    <property type="match status" value="1"/>
</dbReference>
<reference evidence="15 17" key="1">
    <citation type="journal article" date="2016" name="Genome Announc.">
        <title>Complete Genome Sequence of the Amino Acid-Fermenting Clostridium propionicum X2 (DSM 1682).</title>
        <authorList>
            <person name="Poehlein A."/>
            <person name="Schlien K."/>
            <person name="Chowdhury N.P."/>
            <person name="Gottschalk G."/>
            <person name="Buckel W."/>
            <person name="Daniel R."/>
        </authorList>
    </citation>
    <scope>NUCLEOTIDE SEQUENCE [LARGE SCALE GENOMIC DNA]</scope>
    <source>
        <strain evidence="15 17">X2</strain>
    </source>
</reference>
<comment type="cofactor">
    <cofactor evidence="8 13">
        <name>Zn(2+)</name>
        <dbReference type="ChEBI" id="CHEBI:29105"/>
    </cofactor>
    <text evidence="8 13">Binds 1 zinc ion per subunit.</text>
</comment>
<dbReference type="Gene3D" id="3.40.50.1980">
    <property type="entry name" value="Nitrogenase molybdenum iron protein domain"/>
    <property type="match status" value="2"/>
</dbReference>
<dbReference type="FunFam" id="3.40.50.1980:FF:000026">
    <property type="entry name" value="Histidinol dehydrogenase"/>
    <property type="match status" value="1"/>
</dbReference>
<dbReference type="GO" id="GO:0005829">
    <property type="term" value="C:cytosol"/>
    <property type="evidence" value="ECO:0007669"/>
    <property type="project" value="TreeGrafter"/>
</dbReference>
<reference evidence="16" key="3">
    <citation type="submission" date="2016-11" db="EMBL/GenBank/DDBJ databases">
        <authorList>
            <person name="Varghese N."/>
            <person name="Submissions S."/>
        </authorList>
    </citation>
    <scope>NUCLEOTIDE SEQUENCE</scope>
    <source>
        <strain evidence="16">DSM 1682</strain>
    </source>
</reference>
<keyword evidence="5 8" id="KW-0862">Zinc</keyword>
<keyword evidence="8 11" id="KW-0520">NAD</keyword>
<evidence type="ECO:0000313" key="17">
    <source>
        <dbReference type="Proteomes" id="UP000068026"/>
    </source>
</evidence>
<keyword evidence="6 8" id="KW-0560">Oxidoreductase</keyword>
<dbReference type="InterPro" id="IPR016161">
    <property type="entry name" value="Ald_DH/histidinol_DH"/>
</dbReference>
<evidence type="ECO:0000256" key="12">
    <source>
        <dbReference type="PIRSR" id="PIRSR000099-3"/>
    </source>
</evidence>
<dbReference type="EMBL" id="FQUA01000017">
    <property type="protein sequence ID" value="SHF10588.1"/>
    <property type="molecule type" value="Genomic_DNA"/>
</dbReference>
<feature type="binding site" evidence="8 11">
    <location>
        <position position="207"/>
    </location>
    <ligand>
        <name>NAD(+)</name>
        <dbReference type="ChEBI" id="CHEBI:57540"/>
    </ligand>
</feature>
<gene>
    <name evidence="8 15" type="primary">hisD</name>
    <name evidence="15" type="ORF">CPRO_06110</name>
    <name evidence="16" type="ORF">SAMN02745151_02807</name>
</gene>
<feature type="active site" description="Proton acceptor" evidence="8 10">
    <location>
        <position position="321"/>
    </location>
</feature>
<dbReference type="GO" id="GO:0000105">
    <property type="term" value="P:L-histidine biosynthetic process"/>
    <property type="evidence" value="ECO:0007669"/>
    <property type="project" value="UniProtKB-UniRule"/>
</dbReference>
<comment type="catalytic activity">
    <reaction evidence="7 8">
        <text>L-histidinol + 2 NAD(+) + H2O = L-histidine + 2 NADH + 3 H(+)</text>
        <dbReference type="Rhea" id="RHEA:20641"/>
        <dbReference type="ChEBI" id="CHEBI:15377"/>
        <dbReference type="ChEBI" id="CHEBI:15378"/>
        <dbReference type="ChEBI" id="CHEBI:57540"/>
        <dbReference type="ChEBI" id="CHEBI:57595"/>
        <dbReference type="ChEBI" id="CHEBI:57699"/>
        <dbReference type="ChEBI" id="CHEBI:57945"/>
        <dbReference type="EC" id="1.1.1.23"/>
    </reaction>
</comment>
<evidence type="ECO:0000256" key="3">
    <source>
        <dbReference type="ARBA" id="ARBA00012965"/>
    </source>
</evidence>
<dbReference type="Proteomes" id="UP000184204">
    <property type="component" value="Unassembled WGS sequence"/>
</dbReference>
<dbReference type="SUPFAM" id="SSF53720">
    <property type="entry name" value="ALDH-like"/>
    <property type="match status" value="1"/>
</dbReference>
<keyword evidence="4 8" id="KW-0479">Metal-binding</keyword>
<dbReference type="FunFam" id="3.40.50.1980:FF:000001">
    <property type="entry name" value="Histidinol dehydrogenase"/>
    <property type="match status" value="1"/>
</dbReference>
<evidence type="ECO:0000313" key="16">
    <source>
        <dbReference type="EMBL" id="SHF10588.1"/>
    </source>
</evidence>
<dbReference type="OrthoDB" id="9805269at2"/>
<feature type="binding site" evidence="8 13">
    <location>
        <position position="255"/>
    </location>
    <ligand>
        <name>Zn(2+)</name>
        <dbReference type="ChEBI" id="CHEBI:29105"/>
    </ligand>
</feature>
<feature type="binding site" evidence="8 12">
    <location>
        <position position="321"/>
    </location>
    <ligand>
        <name>substrate</name>
    </ligand>
</feature>
<evidence type="ECO:0000256" key="6">
    <source>
        <dbReference type="ARBA" id="ARBA00023002"/>
    </source>
</evidence>
<dbReference type="RefSeq" id="WP_066047719.1">
    <property type="nucleotide sequence ID" value="NZ_CP014223.1"/>
</dbReference>
<feature type="binding site" evidence="8 12">
    <location>
        <position position="413"/>
    </location>
    <ligand>
        <name>substrate</name>
    </ligand>
</feature>
<dbReference type="HAMAP" id="MF_01024">
    <property type="entry name" value="HisD"/>
    <property type="match status" value="1"/>
</dbReference>
<evidence type="ECO:0000256" key="10">
    <source>
        <dbReference type="PIRSR" id="PIRSR000099-1"/>
    </source>
</evidence>
<keyword evidence="8" id="KW-0368">Histidine biosynthesis</keyword>
<dbReference type="Gene3D" id="1.20.5.1300">
    <property type="match status" value="1"/>
</dbReference>
<protein>
    <recommendedName>
        <fullName evidence="3 8">Histidinol dehydrogenase</fullName>
        <shortName evidence="8">HDH</shortName>
        <ecNumber evidence="3 8">1.1.1.23</ecNumber>
    </recommendedName>
</protein>
<dbReference type="InterPro" id="IPR012131">
    <property type="entry name" value="Hstdl_DH"/>
</dbReference>
<sequence length="427" mass="46503">MIKQYTYNEIHIKDIFSRTEEKNEIAEVVTEIIATVRQKGDIALREYSLRFDGAALEDMEVSPEEMQKAYDAVDKEFISILEEAAEHIRGYHEKQKRSDTMYMPREGVILGQKITPLEKVGLYVPGGTANYPSTVLMNGIPAKIAGVKEIIMVTPAKGGKINTEVLAAAKIAGVDRIFKIGGAQAIAALAYGTETIPKVDKIVGPGNAFVAEAKKQVYGRVSIDMIAGPSEILVIADGQSEGAVVAADLLSQAEHDAMASAVLITDSKELAEAVSVCLEEQIPLLPRKDIARKSIDDNGKIILSESIEEAIEIANQIAPEHLELCVDNPFEYLAQIRHAGSIFLGRNAPEALGDYFSGTNHTLPTAGSARFASPLSVDDFIKKSSFTYYTKDALLKEAEKINTFAQREGLTAHGKSAMIRFEKEGEK</sequence>
<keyword evidence="8" id="KW-0028">Amino-acid biosynthesis</keyword>
<evidence type="ECO:0000256" key="11">
    <source>
        <dbReference type="PIRSR" id="PIRSR000099-2"/>
    </source>
</evidence>
<evidence type="ECO:0000256" key="2">
    <source>
        <dbReference type="ARBA" id="ARBA00010178"/>
    </source>
</evidence>
<feature type="binding site" evidence="8 13">
    <location>
        <position position="413"/>
    </location>
    <ligand>
        <name>Zn(2+)</name>
        <dbReference type="ChEBI" id="CHEBI:29105"/>
    </ligand>
</feature>
<dbReference type="PROSITE" id="PS00611">
    <property type="entry name" value="HISOL_DEHYDROGENASE"/>
    <property type="match status" value="1"/>
</dbReference>
<comment type="pathway">
    <text evidence="8">Amino-acid biosynthesis; L-histidine biosynthesis; L-histidine from 5-phospho-alpha-D-ribose 1-diphosphate: step 9/9.</text>
</comment>
<feature type="binding site" evidence="8 13">
    <location>
        <position position="252"/>
    </location>
    <ligand>
        <name>Zn(2+)</name>
        <dbReference type="ChEBI" id="CHEBI:29105"/>
    </ligand>
</feature>
<reference evidence="17" key="2">
    <citation type="submission" date="2016-01" db="EMBL/GenBank/DDBJ databases">
        <authorList>
            <person name="Poehlein A."/>
            <person name="Schlien K."/>
            <person name="Gottschalk G."/>
            <person name="Buckel W."/>
            <person name="Daniel R."/>
        </authorList>
    </citation>
    <scope>NUCLEOTIDE SEQUENCE [LARGE SCALE GENOMIC DNA]</scope>
    <source>
        <strain evidence="17">X2</strain>
    </source>
</reference>
<feature type="binding site" evidence="8 11">
    <location>
        <position position="123"/>
    </location>
    <ligand>
        <name>NAD(+)</name>
        <dbReference type="ChEBI" id="CHEBI:57540"/>
    </ligand>
</feature>
<evidence type="ECO:0000256" key="5">
    <source>
        <dbReference type="ARBA" id="ARBA00022833"/>
    </source>
</evidence>
<dbReference type="KEGG" id="cpro:CPRO_06110"/>
<feature type="binding site" evidence="8 11">
    <location>
        <position position="184"/>
    </location>
    <ligand>
        <name>NAD(+)</name>
        <dbReference type="ChEBI" id="CHEBI:57540"/>
    </ligand>
</feature>
<feature type="binding site" evidence="8 12">
    <location>
        <position position="252"/>
    </location>
    <ligand>
        <name>substrate</name>
    </ligand>
</feature>
<feature type="binding site" evidence="8 12">
    <location>
        <position position="408"/>
    </location>
    <ligand>
        <name>substrate</name>
    </ligand>
</feature>
<feature type="binding site" evidence="8 12">
    <location>
        <position position="354"/>
    </location>
    <ligand>
        <name>substrate</name>
    </ligand>
</feature>
<dbReference type="PIRSF" id="PIRSF000099">
    <property type="entry name" value="Histidinol_dh"/>
    <property type="match status" value="1"/>
</dbReference>
<dbReference type="PANTHER" id="PTHR21256:SF2">
    <property type="entry name" value="HISTIDINE BIOSYNTHESIS TRIFUNCTIONAL PROTEIN"/>
    <property type="match status" value="1"/>
</dbReference>
<dbReference type="PANTHER" id="PTHR21256">
    <property type="entry name" value="HISTIDINOL DEHYDROGENASE HDH"/>
    <property type="match status" value="1"/>
</dbReference>
<feature type="binding site" evidence="8 12">
    <location>
        <position position="230"/>
    </location>
    <ligand>
        <name>substrate</name>
    </ligand>
</feature>
<name>A0A0X8VBU6_ANAPI</name>
<dbReference type="PRINTS" id="PR00083">
    <property type="entry name" value="HOLDHDRGNASE"/>
</dbReference>
<accession>A0A0X8VBU6</accession>
<dbReference type="GO" id="GO:0004399">
    <property type="term" value="F:histidinol dehydrogenase activity"/>
    <property type="evidence" value="ECO:0007669"/>
    <property type="project" value="UniProtKB-UniRule"/>
</dbReference>
<dbReference type="InterPro" id="IPR022695">
    <property type="entry name" value="Histidinol_DH_monofunct"/>
</dbReference>
<evidence type="ECO:0000256" key="13">
    <source>
        <dbReference type="PIRSR" id="PIRSR000099-4"/>
    </source>
</evidence>
<dbReference type="AlphaFoldDB" id="A0A0X8VBU6"/>
<proteinExistence type="inferred from homology"/>
<reference evidence="18" key="4">
    <citation type="submission" date="2016-11" db="EMBL/GenBank/DDBJ databases">
        <authorList>
            <person name="Jaros S."/>
            <person name="Januszkiewicz K."/>
            <person name="Wedrychowicz H."/>
        </authorList>
    </citation>
    <scope>NUCLEOTIDE SEQUENCE [LARGE SCALE GENOMIC DNA]</scope>
    <source>
        <strain evidence="18">DSM 1682</strain>
    </source>
</reference>
<evidence type="ECO:0000256" key="8">
    <source>
        <dbReference type="HAMAP-Rule" id="MF_01024"/>
    </source>
</evidence>